<gene>
    <name evidence="1" type="ORF">ALEPTO_LOCUS13123</name>
</gene>
<keyword evidence="2" id="KW-1185">Reference proteome</keyword>
<evidence type="ECO:0000313" key="2">
    <source>
        <dbReference type="Proteomes" id="UP000789508"/>
    </source>
</evidence>
<name>A0A9N9IQQ6_9GLOM</name>
<comment type="caution">
    <text evidence="1">The sequence shown here is derived from an EMBL/GenBank/DDBJ whole genome shotgun (WGS) entry which is preliminary data.</text>
</comment>
<dbReference type="EMBL" id="CAJVPS010037740">
    <property type="protein sequence ID" value="CAG8745812.1"/>
    <property type="molecule type" value="Genomic_DNA"/>
</dbReference>
<dbReference type="Proteomes" id="UP000789508">
    <property type="component" value="Unassembled WGS sequence"/>
</dbReference>
<dbReference type="AlphaFoldDB" id="A0A9N9IQQ6"/>
<protein>
    <submittedName>
        <fullName evidence="1">6568_t:CDS:1</fullName>
    </submittedName>
</protein>
<evidence type="ECO:0000313" key="1">
    <source>
        <dbReference type="EMBL" id="CAG8745812.1"/>
    </source>
</evidence>
<organism evidence="1 2">
    <name type="scientific">Ambispora leptoticha</name>
    <dbReference type="NCBI Taxonomy" id="144679"/>
    <lineage>
        <taxon>Eukaryota</taxon>
        <taxon>Fungi</taxon>
        <taxon>Fungi incertae sedis</taxon>
        <taxon>Mucoromycota</taxon>
        <taxon>Glomeromycotina</taxon>
        <taxon>Glomeromycetes</taxon>
        <taxon>Archaeosporales</taxon>
        <taxon>Ambisporaceae</taxon>
        <taxon>Ambispora</taxon>
    </lineage>
</organism>
<accession>A0A9N9IQQ6</accession>
<reference evidence="1" key="1">
    <citation type="submission" date="2021-06" db="EMBL/GenBank/DDBJ databases">
        <authorList>
            <person name="Kallberg Y."/>
            <person name="Tangrot J."/>
            <person name="Rosling A."/>
        </authorList>
    </citation>
    <scope>NUCLEOTIDE SEQUENCE</scope>
    <source>
        <strain evidence="1">FL130A</strain>
    </source>
</reference>
<sequence>MSLPNNLPSWITPRLYYKACKLQELCKQLQYTGTILCDASSTNFILNIDQSYAAPANNNDPLGQIKAELIRTTPSKIHSVTVSATVTTPEQALAYGYHLGALLIDNPYSRHKIKINQLRAWKRTYHLFNAIGYEQIYRTQTITLKTIGELSETHFNRLIDFCR</sequence>
<proteinExistence type="predicted"/>